<accession>A0A9D1RVB6</accession>
<dbReference type="PANTHER" id="PTHR43794:SF11">
    <property type="entry name" value="AMIDOHYDROLASE-RELATED DOMAIN-CONTAINING PROTEIN"/>
    <property type="match status" value="1"/>
</dbReference>
<dbReference type="SUPFAM" id="SSF51338">
    <property type="entry name" value="Composite domain of metallo-dependent hydrolases"/>
    <property type="match status" value="1"/>
</dbReference>
<sequence>MKTLIRNVTAVLMDEANTVLEHANVVVEGSTILSVSTEEPEGFIALELDGKGKVLMPGFVNAHTHVPMTAMRGYGDGHDLQDWLENFIFPTEARWDDKAVACCTDLGLAEMIASGVTTIADMYMRTGVIAQRVAEAGINANLCCGGVLFSDDFDPNTHSDCIAQRTLTDEWHNYNDGQIRIDASIHGEYTSNHKLWQWMADFARDHHQGMHVHISETRKEHQDSIGRHGKTPIQVLNDYGVWDTRAIAAHCVWTTPEDWAIMAEKGVSCIHNPVSNLKLGSGIAPIAAMQKAGVNVALGTDGVSSNNCTDFFGDLKLASMLQNGANCDPLATLPADALRMATVNGGKALGRKTGRIAPGYDADLILVDFDAPNLIPCHDVISNLVYAAHGSNVVMNMARGKVIYKDGKFLTIDIERVKREVRQYALPLLFPNK</sequence>
<dbReference type="GO" id="GO:0016810">
    <property type="term" value="F:hydrolase activity, acting on carbon-nitrogen (but not peptide) bonds"/>
    <property type="evidence" value="ECO:0007669"/>
    <property type="project" value="InterPro"/>
</dbReference>
<name>A0A9D1RVB6_9FIRM</name>
<dbReference type="EMBL" id="DXGA01000164">
    <property type="protein sequence ID" value="HIW94412.1"/>
    <property type="molecule type" value="Genomic_DNA"/>
</dbReference>
<gene>
    <name evidence="3" type="ORF">H9868_07725</name>
</gene>
<reference evidence="3" key="2">
    <citation type="submission" date="2021-04" db="EMBL/GenBank/DDBJ databases">
        <authorList>
            <person name="Gilroy R."/>
        </authorList>
    </citation>
    <scope>NUCLEOTIDE SEQUENCE</scope>
    <source>
        <strain evidence="3">ChiGjej6B6-1540</strain>
    </source>
</reference>
<dbReference type="InterPro" id="IPR011059">
    <property type="entry name" value="Metal-dep_hydrolase_composite"/>
</dbReference>
<proteinExistence type="predicted"/>
<dbReference type="SUPFAM" id="SSF51556">
    <property type="entry name" value="Metallo-dependent hydrolases"/>
    <property type="match status" value="1"/>
</dbReference>
<keyword evidence="1" id="KW-0378">Hydrolase</keyword>
<reference evidence="3" key="1">
    <citation type="journal article" date="2021" name="PeerJ">
        <title>Extensive microbial diversity within the chicken gut microbiome revealed by metagenomics and culture.</title>
        <authorList>
            <person name="Gilroy R."/>
            <person name="Ravi A."/>
            <person name="Getino M."/>
            <person name="Pursley I."/>
            <person name="Horton D.L."/>
            <person name="Alikhan N.F."/>
            <person name="Baker D."/>
            <person name="Gharbi K."/>
            <person name="Hall N."/>
            <person name="Watson M."/>
            <person name="Adriaenssens E.M."/>
            <person name="Foster-Nyarko E."/>
            <person name="Jarju S."/>
            <person name="Secka A."/>
            <person name="Antonio M."/>
            <person name="Oren A."/>
            <person name="Chaudhuri R.R."/>
            <person name="La Ragione R."/>
            <person name="Hildebrand F."/>
            <person name="Pallen M.J."/>
        </authorList>
    </citation>
    <scope>NUCLEOTIDE SEQUENCE</scope>
    <source>
        <strain evidence="3">ChiGjej6B6-1540</strain>
    </source>
</reference>
<dbReference type="InterPro" id="IPR006680">
    <property type="entry name" value="Amidohydro-rel"/>
</dbReference>
<dbReference type="PANTHER" id="PTHR43794">
    <property type="entry name" value="AMINOHYDROLASE SSNA-RELATED"/>
    <property type="match status" value="1"/>
</dbReference>
<comment type="caution">
    <text evidence="3">The sequence shown here is derived from an EMBL/GenBank/DDBJ whole genome shotgun (WGS) entry which is preliminary data.</text>
</comment>
<evidence type="ECO:0000256" key="1">
    <source>
        <dbReference type="ARBA" id="ARBA00022801"/>
    </source>
</evidence>
<protein>
    <submittedName>
        <fullName evidence="3">Amidohydrolase</fullName>
    </submittedName>
</protein>
<dbReference type="Gene3D" id="2.30.40.10">
    <property type="entry name" value="Urease, subunit C, domain 1"/>
    <property type="match status" value="1"/>
</dbReference>
<evidence type="ECO:0000313" key="4">
    <source>
        <dbReference type="Proteomes" id="UP000824192"/>
    </source>
</evidence>
<feature type="domain" description="Amidohydrolase-related" evidence="2">
    <location>
        <begin position="54"/>
        <end position="402"/>
    </location>
</feature>
<dbReference type="Pfam" id="PF01979">
    <property type="entry name" value="Amidohydro_1"/>
    <property type="match status" value="1"/>
</dbReference>
<evidence type="ECO:0000313" key="3">
    <source>
        <dbReference type="EMBL" id="HIW94412.1"/>
    </source>
</evidence>
<dbReference type="CDD" id="cd01298">
    <property type="entry name" value="ATZ_TRZ_like"/>
    <property type="match status" value="1"/>
</dbReference>
<dbReference type="Proteomes" id="UP000824192">
    <property type="component" value="Unassembled WGS sequence"/>
</dbReference>
<evidence type="ECO:0000259" key="2">
    <source>
        <dbReference type="Pfam" id="PF01979"/>
    </source>
</evidence>
<dbReference type="Gene3D" id="3.20.20.140">
    <property type="entry name" value="Metal-dependent hydrolases"/>
    <property type="match status" value="1"/>
</dbReference>
<dbReference type="AlphaFoldDB" id="A0A9D1RVB6"/>
<dbReference type="InterPro" id="IPR032466">
    <property type="entry name" value="Metal_Hydrolase"/>
</dbReference>
<organism evidence="3 4">
    <name type="scientific">Candidatus Flavonifractor merdipullorum</name>
    <dbReference type="NCBI Taxonomy" id="2838590"/>
    <lineage>
        <taxon>Bacteria</taxon>
        <taxon>Bacillati</taxon>
        <taxon>Bacillota</taxon>
        <taxon>Clostridia</taxon>
        <taxon>Eubacteriales</taxon>
        <taxon>Oscillospiraceae</taxon>
        <taxon>Flavonifractor</taxon>
    </lineage>
</organism>
<dbReference type="InterPro" id="IPR050287">
    <property type="entry name" value="MTA/SAH_deaminase"/>
</dbReference>